<protein>
    <submittedName>
        <fullName evidence="1">Uncharacterized protein</fullName>
    </submittedName>
</protein>
<dbReference type="Proteomes" id="UP000030649">
    <property type="component" value="Unassembled WGS sequence"/>
</dbReference>
<gene>
    <name evidence="1" type="ORF">J07HQW1_02154</name>
</gene>
<proteinExistence type="predicted"/>
<dbReference type="AlphaFoldDB" id="U1MQ31"/>
<name>U1MQ31_9EURY</name>
<sequence>MIIPAKVLRRIERESDSDSDDLPLMTLAEVFDHDLTTERINENVIRIIEIDKSRQG</sequence>
<dbReference type="HOGENOM" id="CLU_3003097_0_0_2"/>
<evidence type="ECO:0000313" key="2">
    <source>
        <dbReference type="Proteomes" id="UP000030649"/>
    </source>
</evidence>
<evidence type="ECO:0000313" key="1">
    <source>
        <dbReference type="EMBL" id="ERG92119.1"/>
    </source>
</evidence>
<reference evidence="1 2" key="1">
    <citation type="journal article" date="2013" name="PLoS ONE">
        <title>Assembly-driven community genomics of a hypersaline microbial ecosystem.</title>
        <authorList>
            <person name="Podell S."/>
            <person name="Ugalde J.A."/>
            <person name="Narasingarao P."/>
            <person name="Banfield J.F."/>
            <person name="Heidelberg K.B."/>
            <person name="Allen E.E."/>
        </authorList>
    </citation>
    <scope>NUCLEOTIDE SEQUENCE [LARGE SCALE GENOMIC DNA]</scope>
    <source>
        <strain evidence="2">J07HQW1</strain>
    </source>
</reference>
<accession>U1MQ31</accession>
<dbReference type="EMBL" id="KE356560">
    <property type="protein sequence ID" value="ERG92119.1"/>
    <property type="molecule type" value="Genomic_DNA"/>
</dbReference>
<organism evidence="1 2">
    <name type="scientific">Haloquadratum walsbyi J07HQW1</name>
    <dbReference type="NCBI Taxonomy" id="1238424"/>
    <lineage>
        <taxon>Archaea</taxon>
        <taxon>Methanobacteriati</taxon>
        <taxon>Methanobacteriota</taxon>
        <taxon>Stenosarchaea group</taxon>
        <taxon>Halobacteria</taxon>
        <taxon>Halobacteriales</taxon>
        <taxon>Haloferacaceae</taxon>
        <taxon>Haloquadratum</taxon>
    </lineage>
</organism>